<comment type="caution">
    <text evidence="2">The sequence shown here is derived from an EMBL/GenBank/DDBJ whole genome shotgun (WGS) entry which is preliminary data.</text>
</comment>
<dbReference type="RefSeq" id="WP_102844920.1">
    <property type="nucleotide sequence ID" value="NZ_PDZR01000024.1"/>
</dbReference>
<dbReference type="AlphaFoldDB" id="A0A2J7TDE2"/>
<name>A0A2J7TDE2_METSI</name>
<organism evidence="2 3">
    <name type="scientific">Methylocella silvestris</name>
    <dbReference type="NCBI Taxonomy" id="199596"/>
    <lineage>
        <taxon>Bacteria</taxon>
        <taxon>Pseudomonadati</taxon>
        <taxon>Pseudomonadota</taxon>
        <taxon>Alphaproteobacteria</taxon>
        <taxon>Hyphomicrobiales</taxon>
        <taxon>Beijerinckiaceae</taxon>
        <taxon>Methylocella</taxon>
    </lineage>
</organism>
<keyword evidence="1" id="KW-0812">Transmembrane</keyword>
<protein>
    <submittedName>
        <fullName evidence="2">Uncharacterized protein</fullName>
    </submittedName>
</protein>
<proteinExistence type="predicted"/>
<dbReference type="OrthoDB" id="9841931at2"/>
<evidence type="ECO:0000313" key="2">
    <source>
        <dbReference type="EMBL" id="PNG24795.1"/>
    </source>
</evidence>
<dbReference type="Proteomes" id="UP000236286">
    <property type="component" value="Unassembled WGS sequence"/>
</dbReference>
<keyword evidence="1" id="KW-1133">Transmembrane helix</keyword>
<keyword evidence="1" id="KW-0472">Membrane</keyword>
<evidence type="ECO:0000256" key="1">
    <source>
        <dbReference type="SAM" id="Phobius"/>
    </source>
</evidence>
<evidence type="ECO:0000313" key="3">
    <source>
        <dbReference type="Proteomes" id="UP000236286"/>
    </source>
</evidence>
<accession>A0A2J7TDE2</accession>
<reference evidence="2 3" key="1">
    <citation type="submission" date="2017-10" db="EMBL/GenBank/DDBJ databases">
        <title>Genome announcement of Methylocella silvestris TVC from permafrost.</title>
        <authorList>
            <person name="Wang J."/>
            <person name="Geng K."/>
            <person name="Ul-Haque F."/>
            <person name="Crombie A.T."/>
            <person name="Street L.E."/>
            <person name="Wookey P.A."/>
            <person name="Murrell J.C."/>
            <person name="Pratscher J."/>
        </authorList>
    </citation>
    <scope>NUCLEOTIDE SEQUENCE [LARGE SCALE GENOMIC DNA]</scope>
    <source>
        <strain evidence="2 3">TVC</strain>
    </source>
</reference>
<gene>
    <name evidence="2" type="ORF">CR492_16975</name>
</gene>
<sequence length="77" mass="8562">MTLGAPSHHGPAFAQRQRSGFNRLFTPILVVCLIGAAFDIILPRHWRLLPQPDGARKPFLDHVVDKAEALTAFAFLE</sequence>
<dbReference type="EMBL" id="PDZR01000024">
    <property type="protein sequence ID" value="PNG24795.1"/>
    <property type="molecule type" value="Genomic_DNA"/>
</dbReference>
<feature type="transmembrane region" description="Helical" evidence="1">
    <location>
        <begin position="24"/>
        <end position="42"/>
    </location>
</feature>